<protein>
    <recommendedName>
        <fullName evidence="4">FbpB family small basic protein</fullName>
    </recommendedName>
</protein>
<evidence type="ECO:0000256" key="1">
    <source>
        <dbReference type="SAM" id="Coils"/>
    </source>
</evidence>
<organism evidence="2 3">
    <name type="scientific">Bacillus pumilus</name>
    <name type="common">Bacillus mesentericus</name>
    <dbReference type="NCBI Taxonomy" id="1408"/>
    <lineage>
        <taxon>Bacteria</taxon>
        <taxon>Bacillati</taxon>
        <taxon>Bacillota</taxon>
        <taxon>Bacilli</taxon>
        <taxon>Bacillales</taxon>
        <taxon>Bacillaceae</taxon>
        <taxon>Bacillus</taxon>
    </lineage>
</organism>
<evidence type="ECO:0008006" key="4">
    <source>
        <dbReference type="Google" id="ProtNLM"/>
    </source>
</evidence>
<dbReference type="Proteomes" id="UP000031978">
    <property type="component" value="Unassembled WGS sequence"/>
</dbReference>
<feature type="coiled-coil region" evidence="1">
    <location>
        <begin position="4"/>
        <end position="35"/>
    </location>
</feature>
<dbReference type="AlphaFoldDB" id="A0AB34QPY7"/>
<evidence type="ECO:0000313" key="3">
    <source>
        <dbReference type="Proteomes" id="UP000031978"/>
    </source>
</evidence>
<proteinExistence type="predicted"/>
<sequence length="51" mass="5987">MNNMKKLIKENVKLKMKLAANEEAILKEKEEMRNNKLIKIMMNNRQAGLTV</sequence>
<name>A0AB34QPY7_BACPU</name>
<gene>
    <name evidence="2" type="ORF">B4127_1515</name>
</gene>
<dbReference type="RefSeq" id="WP_161792796.1">
    <property type="nucleotide sequence ID" value="NZ_JAHHYF010000001.1"/>
</dbReference>
<keyword evidence="1" id="KW-0175">Coiled coil</keyword>
<comment type="caution">
    <text evidence="2">The sequence shown here is derived from an EMBL/GenBank/DDBJ whole genome shotgun (WGS) entry which is preliminary data.</text>
</comment>
<dbReference type="EMBL" id="JXCL01000040">
    <property type="protein sequence ID" value="KIL12184.1"/>
    <property type="molecule type" value="Genomic_DNA"/>
</dbReference>
<accession>A0AB34QPY7</accession>
<reference evidence="2 3" key="1">
    <citation type="submission" date="2014-12" db="EMBL/GenBank/DDBJ databases">
        <title>Draft Genome Sequences of Five Spore-Forming Food Isolates of Bacillus pumilus.</title>
        <authorList>
            <person name="de Jong A."/>
            <person name="van Heel A.J."/>
            <person name="Montalban-Lopez M."/>
            <person name="Krawczyk A.O."/>
            <person name="Berendsen E.M."/>
            <person name="Wells-Bennik M."/>
            <person name="Kuipers O.P."/>
        </authorList>
    </citation>
    <scope>NUCLEOTIDE SEQUENCE [LARGE SCALE GENOMIC DNA]</scope>
    <source>
        <strain evidence="2 3">B4127</strain>
    </source>
</reference>
<evidence type="ECO:0000313" key="2">
    <source>
        <dbReference type="EMBL" id="KIL12184.1"/>
    </source>
</evidence>